<reference evidence="7 8" key="1">
    <citation type="submission" date="2016-01" db="EMBL/GenBank/DDBJ databases">
        <title>The new phylogeny of the genus Mycobacterium.</title>
        <authorList>
            <person name="Tarcisio F."/>
            <person name="Conor M."/>
            <person name="Antonella G."/>
            <person name="Elisabetta G."/>
            <person name="Giulia F.S."/>
            <person name="Sara T."/>
            <person name="Anna F."/>
            <person name="Clotilde B."/>
            <person name="Roberto B."/>
            <person name="Veronica D.S."/>
            <person name="Fabio R."/>
            <person name="Monica P."/>
            <person name="Olivier J."/>
            <person name="Enrico T."/>
            <person name="Nicola S."/>
        </authorList>
    </citation>
    <scope>NUCLEOTIDE SEQUENCE [LARGE SCALE GENOMIC DNA]</scope>
    <source>
        <strain evidence="7 8">DSM 43505</strain>
    </source>
</reference>
<feature type="domain" description="ABC transmembrane type-1" evidence="6">
    <location>
        <begin position="40"/>
        <end position="131"/>
    </location>
</feature>
<evidence type="ECO:0000256" key="5">
    <source>
        <dbReference type="SAM" id="Phobius"/>
    </source>
</evidence>
<gene>
    <name evidence="7" type="ORF">AWC07_23895</name>
</gene>
<comment type="subcellular location">
    <subcellularLocation>
        <location evidence="1">Membrane</location>
        <topology evidence="1">Multi-pass membrane protein</topology>
    </subcellularLocation>
</comment>
<keyword evidence="3 5" id="KW-1133">Transmembrane helix</keyword>
<dbReference type="Pfam" id="PF06472">
    <property type="entry name" value="ABC_membrane_2"/>
    <property type="match status" value="1"/>
</dbReference>
<evidence type="ECO:0000256" key="1">
    <source>
        <dbReference type="ARBA" id="ARBA00004141"/>
    </source>
</evidence>
<evidence type="ECO:0000313" key="7">
    <source>
        <dbReference type="EMBL" id="ORV75004.1"/>
    </source>
</evidence>
<dbReference type="GO" id="GO:0005524">
    <property type="term" value="F:ATP binding"/>
    <property type="evidence" value="ECO:0007669"/>
    <property type="project" value="InterPro"/>
</dbReference>
<dbReference type="AlphaFoldDB" id="A0A1X1VYN9"/>
<dbReference type="Proteomes" id="UP000193738">
    <property type="component" value="Unassembled WGS sequence"/>
</dbReference>
<evidence type="ECO:0000256" key="3">
    <source>
        <dbReference type="ARBA" id="ARBA00022989"/>
    </source>
</evidence>
<evidence type="ECO:0000259" key="6">
    <source>
        <dbReference type="Pfam" id="PF06472"/>
    </source>
</evidence>
<dbReference type="STRING" id="1777.AWC07_23895"/>
<keyword evidence="8" id="KW-1185">Reference proteome</keyword>
<accession>A0A1X1VYN9</accession>
<comment type="caution">
    <text evidence="7">The sequence shown here is derived from an EMBL/GenBank/DDBJ whole genome shotgun (WGS) entry which is preliminary data.</text>
</comment>
<keyword evidence="2 5" id="KW-0812">Transmembrane</keyword>
<dbReference type="EMBL" id="LQOX01000052">
    <property type="protein sequence ID" value="ORV75004.1"/>
    <property type="molecule type" value="Genomic_DNA"/>
</dbReference>
<dbReference type="InterPro" id="IPR011527">
    <property type="entry name" value="ABC1_TM_dom"/>
</dbReference>
<name>A0A1X1VYN9_MYCGS</name>
<dbReference type="GO" id="GO:0016020">
    <property type="term" value="C:membrane"/>
    <property type="evidence" value="ECO:0007669"/>
    <property type="project" value="UniProtKB-SubCell"/>
</dbReference>
<dbReference type="GO" id="GO:0140359">
    <property type="term" value="F:ABC-type transporter activity"/>
    <property type="evidence" value="ECO:0007669"/>
    <property type="project" value="InterPro"/>
</dbReference>
<evidence type="ECO:0000256" key="2">
    <source>
        <dbReference type="ARBA" id="ARBA00022692"/>
    </source>
</evidence>
<evidence type="ECO:0000256" key="4">
    <source>
        <dbReference type="ARBA" id="ARBA00023136"/>
    </source>
</evidence>
<feature type="transmembrane region" description="Helical" evidence="5">
    <location>
        <begin position="6"/>
        <end position="25"/>
    </location>
</feature>
<sequence>MDSRGLAVSGACLLVVAALVIRFTRWGSRFWRITGEYYTGRHSVQIWGLFGALLLSVITSVRLTVLFTYYSNDLYSALQAAFQGAAAGNNAVRDSGIRGFWVVIWTCCVIATLQVIRVMTDLYVTQRFLIR</sequence>
<organism evidence="7 8">
    <name type="scientific">Mycobacterium gastri</name>
    <dbReference type="NCBI Taxonomy" id="1777"/>
    <lineage>
        <taxon>Bacteria</taxon>
        <taxon>Bacillati</taxon>
        <taxon>Actinomycetota</taxon>
        <taxon>Actinomycetes</taxon>
        <taxon>Mycobacteriales</taxon>
        <taxon>Mycobacteriaceae</taxon>
        <taxon>Mycobacterium</taxon>
    </lineage>
</organism>
<proteinExistence type="predicted"/>
<protein>
    <recommendedName>
        <fullName evidence="6">ABC transmembrane type-1 domain-containing protein</fullName>
    </recommendedName>
</protein>
<keyword evidence="4 5" id="KW-0472">Membrane</keyword>
<feature type="transmembrane region" description="Helical" evidence="5">
    <location>
        <begin position="100"/>
        <end position="124"/>
    </location>
</feature>
<feature type="transmembrane region" description="Helical" evidence="5">
    <location>
        <begin position="46"/>
        <end position="70"/>
    </location>
</feature>
<evidence type="ECO:0000313" key="8">
    <source>
        <dbReference type="Proteomes" id="UP000193738"/>
    </source>
</evidence>